<dbReference type="Pfam" id="PF01734">
    <property type="entry name" value="Patatin"/>
    <property type="match status" value="1"/>
</dbReference>
<dbReference type="Proteomes" id="UP000887574">
    <property type="component" value="Unplaced"/>
</dbReference>
<dbReference type="GO" id="GO:0016020">
    <property type="term" value="C:membrane"/>
    <property type="evidence" value="ECO:0007669"/>
    <property type="project" value="UniProtKB-SubCell"/>
</dbReference>
<reference evidence="12" key="1">
    <citation type="submission" date="2022-11" db="UniProtKB">
        <authorList>
            <consortium name="WormBaseParasite"/>
        </authorList>
    </citation>
    <scope>IDENTIFICATION</scope>
</reference>
<keyword evidence="6" id="KW-1133">Transmembrane helix</keyword>
<dbReference type="SUPFAM" id="SSF52151">
    <property type="entry name" value="FabD/lysophospholipase-like"/>
    <property type="match status" value="1"/>
</dbReference>
<evidence type="ECO:0000256" key="7">
    <source>
        <dbReference type="ARBA" id="ARBA00023098"/>
    </source>
</evidence>
<comment type="subcellular location">
    <subcellularLocation>
        <location evidence="1">Membrane</location>
    </subcellularLocation>
</comment>
<dbReference type="InterPro" id="IPR016035">
    <property type="entry name" value="Acyl_Trfase/lysoPLipase"/>
</dbReference>
<dbReference type="WBParaSite" id="jg11054">
    <property type="protein sequence ID" value="jg11054"/>
    <property type="gene ID" value="jg11054"/>
</dbReference>
<evidence type="ECO:0000256" key="4">
    <source>
        <dbReference type="ARBA" id="ARBA00022801"/>
    </source>
</evidence>
<feature type="short sequence motif" description="GXGXXG" evidence="9">
    <location>
        <begin position="177"/>
        <end position="182"/>
    </location>
</feature>
<dbReference type="InterPro" id="IPR050301">
    <property type="entry name" value="NTE"/>
</dbReference>
<dbReference type="GO" id="GO:0016042">
    <property type="term" value="P:lipid catabolic process"/>
    <property type="evidence" value="ECO:0007669"/>
    <property type="project" value="UniProtKB-KW"/>
</dbReference>
<evidence type="ECO:0000256" key="5">
    <source>
        <dbReference type="ARBA" id="ARBA00022963"/>
    </source>
</evidence>
<evidence type="ECO:0000256" key="6">
    <source>
        <dbReference type="ARBA" id="ARBA00022989"/>
    </source>
</evidence>
<comment type="caution">
    <text evidence="9">Lacks conserved residue(s) required for the propagation of feature annotation.</text>
</comment>
<proteinExistence type="inferred from homology"/>
<evidence type="ECO:0000256" key="3">
    <source>
        <dbReference type="ARBA" id="ARBA00022692"/>
    </source>
</evidence>
<protein>
    <submittedName>
        <fullName evidence="12">PNPLA domain-containing protein</fullName>
    </submittedName>
</protein>
<dbReference type="PANTHER" id="PTHR14226">
    <property type="entry name" value="NEUROPATHY TARGET ESTERASE/SWISS CHEESE D.MELANOGASTER"/>
    <property type="match status" value="1"/>
</dbReference>
<evidence type="ECO:0000256" key="8">
    <source>
        <dbReference type="ARBA" id="ARBA00023136"/>
    </source>
</evidence>
<keyword evidence="8" id="KW-0472">Membrane</keyword>
<organism evidence="11 12">
    <name type="scientific">Ditylenchus dipsaci</name>
    <dbReference type="NCBI Taxonomy" id="166011"/>
    <lineage>
        <taxon>Eukaryota</taxon>
        <taxon>Metazoa</taxon>
        <taxon>Ecdysozoa</taxon>
        <taxon>Nematoda</taxon>
        <taxon>Chromadorea</taxon>
        <taxon>Rhabditida</taxon>
        <taxon>Tylenchina</taxon>
        <taxon>Tylenchomorpha</taxon>
        <taxon>Sphaerularioidea</taxon>
        <taxon>Anguinidae</taxon>
        <taxon>Anguininae</taxon>
        <taxon>Ditylenchus</taxon>
    </lineage>
</organism>
<evidence type="ECO:0000256" key="1">
    <source>
        <dbReference type="ARBA" id="ARBA00004370"/>
    </source>
</evidence>
<dbReference type="PANTHER" id="PTHR14226:SF29">
    <property type="entry name" value="NEUROPATHY TARGET ESTERASE SWS"/>
    <property type="match status" value="1"/>
</dbReference>
<evidence type="ECO:0000313" key="11">
    <source>
        <dbReference type="Proteomes" id="UP000887574"/>
    </source>
</evidence>
<dbReference type="InterPro" id="IPR056556">
    <property type="entry name" value="NTE1_P-loop_dom"/>
</dbReference>
<dbReference type="PROSITE" id="PS01237">
    <property type="entry name" value="UPF0028"/>
    <property type="match status" value="1"/>
</dbReference>
<evidence type="ECO:0000256" key="9">
    <source>
        <dbReference type="PROSITE-ProRule" id="PRU01161"/>
    </source>
</evidence>
<dbReference type="GO" id="GO:0004622">
    <property type="term" value="F:phosphatidylcholine lysophospholipase activity"/>
    <property type="evidence" value="ECO:0007669"/>
    <property type="project" value="InterPro"/>
</dbReference>
<dbReference type="PROSITE" id="PS51635">
    <property type="entry name" value="PNPLA"/>
    <property type="match status" value="1"/>
</dbReference>
<dbReference type="GO" id="GO:0046470">
    <property type="term" value="P:phosphatidylcholine metabolic process"/>
    <property type="evidence" value="ECO:0007669"/>
    <property type="project" value="InterPro"/>
</dbReference>
<sequence>MYHALNTNVKVLRLSRKKVADCLGNLFWTSKPADFRLMHWLNAQEDNYQLVIYECDYTSTNWTRRCLRQADAIFVVANGEAKPPNQQFFDEHLKMNQDGIRTRKELVLLWKEDVKSPTGTTEWLNESWFSGHYHIRAPNRMFSEQFRLLGLEDESEVIDYYESNIFPGKADFYMLGGGGARGAAHVGIIKALREHGIPVDIVGGTSIGSMIGGIFAGDPHQDRDFESTAKSWFMVMSSLWRKIWI</sequence>
<keyword evidence="11" id="KW-1185">Reference proteome</keyword>
<feature type="domain" description="PNPLA" evidence="10">
    <location>
        <begin position="173"/>
        <end position="245"/>
    </location>
</feature>
<keyword evidence="4" id="KW-0378">Hydrolase</keyword>
<evidence type="ECO:0000259" key="10">
    <source>
        <dbReference type="PROSITE" id="PS51635"/>
    </source>
</evidence>
<dbReference type="InterPro" id="IPR002641">
    <property type="entry name" value="PNPLA_dom"/>
</dbReference>
<dbReference type="Gene3D" id="3.40.1090.10">
    <property type="entry name" value="Cytosolic phospholipase A2 catalytic domain"/>
    <property type="match status" value="1"/>
</dbReference>
<evidence type="ECO:0000256" key="2">
    <source>
        <dbReference type="ARBA" id="ARBA00006636"/>
    </source>
</evidence>
<evidence type="ECO:0000313" key="12">
    <source>
        <dbReference type="WBParaSite" id="jg11054"/>
    </source>
</evidence>
<dbReference type="AlphaFoldDB" id="A0A915CNT3"/>
<dbReference type="Pfam" id="PF24179">
    <property type="entry name" value="NTE_Ploop"/>
    <property type="match status" value="1"/>
</dbReference>
<comment type="similarity">
    <text evidence="2">Belongs to the NTE family.</text>
</comment>
<keyword evidence="7" id="KW-0443">Lipid metabolism</keyword>
<name>A0A915CNT3_9BILA</name>
<keyword evidence="3" id="KW-0812">Transmembrane</keyword>
<feature type="short sequence motif" description="GXSXG" evidence="9">
    <location>
        <begin position="204"/>
        <end position="208"/>
    </location>
</feature>
<keyword evidence="5" id="KW-0442">Lipid degradation</keyword>
<dbReference type="GO" id="GO:0005783">
    <property type="term" value="C:endoplasmic reticulum"/>
    <property type="evidence" value="ECO:0007669"/>
    <property type="project" value="TreeGrafter"/>
</dbReference>
<accession>A0A915CNT3</accession>
<dbReference type="InterPro" id="IPR001423">
    <property type="entry name" value="LysoPLipase_patatin_CS"/>
</dbReference>